<organism evidence="1 2">
    <name type="scientific">Babesia microti (strain RI)</name>
    <dbReference type="NCBI Taxonomy" id="1133968"/>
    <lineage>
        <taxon>Eukaryota</taxon>
        <taxon>Sar</taxon>
        <taxon>Alveolata</taxon>
        <taxon>Apicomplexa</taxon>
        <taxon>Aconoidasida</taxon>
        <taxon>Piroplasmida</taxon>
        <taxon>Babesiidae</taxon>
        <taxon>Babesia</taxon>
    </lineage>
</organism>
<dbReference type="RefSeq" id="XP_012650071.1">
    <property type="nucleotide sequence ID" value="XM_012794617.1"/>
</dbReference>
<dbReference type="AlphaFoldDB" id="I7J917"/>
<reference evidence="1 2" key="3">
    <citation type="journal article" date="2016" name="Sci. Rep.">
        <title>Genome-wide diversity and gene expression profiling of Babesia microti isolates identify polymorphic genes that mediate host-pathogen interactions.</title>
        <authorList>
            <person name="Silva J.C."/>
            <person name="Cornillot E."/>
            <person name="McCracken C."/>
            <person name="Usmani-Brown S."/>
            <person name="Dwivedi A."/>
            <person name="Ifeonu O.O."/>
            <person name="Crabtree J."/>
            <person name="Gotia H.T."/>
            <person name="Virji A.Z."/>
            <person name="Reynes C."/>
            <person name="Colinge J."/>
            <person name="Kumar V."/>
            <person name="Lawres L."/>
            <person name="Pazzi J.E."/>
            <person name="Pablo J.V."/>
            <person name="Hung C."/>
            <person name="Brancato J."/>
            <person name="Kumari P."/>
            <person name="Orvis J."/>
            <person name="Tretina K."/>
            <person name="Chibucos M."/>
            <person name="Ott S."/>
            <person name="Sadzewicz L."/>
            <person name="Sengamalay N."/>
            <person name="Shetty A.C."/>
            <person name="Su Q."/>
            <person name="Tallon L."/>
            <person name="Fraser C.M."/>
            <person name="Frutos R."/>
            <person name="Molina D.M."/>
            <person name="Krause P.J."/>
            <person name="Ben Mamoun C."/>
        </authorList>
    </citation>
    <scope>NUCLEOTIDE SEQUENCE [LARGE SCALE GENOMIC DNA]</scope>
    <source>
        <strain evidence="1 2">RI</strain>
    </source>
</reference>
<dbReference type="KEGG" id="bmic:BmR1_04g07360"/>
<proteinExistence type="predicted"/>
<keyword evidence="2" id="KW-1185">Reference proteome</keyword>
<name>I7J917_BABMR</name>
<dbReference type="Proteomes" id="UP000002899">
    <property type="component" value="Chromosome IV"/>
</dbReference>
<evidence type="ECO:0000313" key="1">
    <source>
        <dbReference type="EMBL" id="CCF75663.1"/>
    </source>
</evidence>
<dbReference type="EMBL" id="LN871599">
    <property type="protein sequence ID" value="CCF75663.1"/>
    <property type="molecule type" value="Genomic_DNA"/>
</dbReference>
<protein>
    <submittedName>
        <fullName evidence="1">Uncharacterized protein</fullName>
    </submittedName>
</protein>
<evidence type="ECO:0000313" key="2">
    <source>
        <dbReference type="Proteomes" id="UP000002899"/>
    </source>
</evidence>
<gene>
    <name evidence="1" type="ORF">BmR1_04g07360</name>
</gene>
<sequence length="857" mass="98263">MDSIEECNKLVDAVTKLATSFDYQAQEYLYNLTRDENAINIALSFLLSNKYVLNYSSSYSNEILQYITDVRGPSSCCIWDNIQLDENTSRHLGHITSILFKEHMHIVLCFDDAKLIALIDTLVTIWQLQSTISLVTQSCFADNATDDHITRVISMIIFKKPQLLTHFINILNTPEVTDKYVADFSMKFKLRNCDRDDIYVTRYRHMIVYVLAQVLENFVSSNVTDKISFLPINFSDLVILSGNCNNRYLYSCALLIVNSLNFHISEELLHQLLVIVEKSGFDCDILEMWNFAISHLQYLKVDNFMMKSFRLVQNGLIESTNPINIVPVLNGITVYYVNNSSVPTEIVRAYRQLLSVESLDIPIEIGELFAAVRNACTESLITYDKIASFVSQFDIRMISSRLIELCNPNMQCWSWLNVNCCVEEFPTDYDIYIDSMKNVFKDLFFILPEQLLDTIISEILQSVNENTETSLIALICYDCLEVRHALAILDKIKSLFTLKLSSNYDFILTCMFCQSIFVPHLHRIKDILFQRFVINMKISNIWSKRLAKCIAILNDRDSVHSVIECVQYILETSKSKGVLSQNHYPSILSLSNLLDTLPQMPCDVNLTGSNYIFCKCLLALSISTRQLSQILPKIALNLDILYEGDVDNDLFCLSTSDSQAAVNLLMQLYIQNKVTDIPNELHEIRHPGLLMLCNLNENFEQFRMNKCVEFMSTVSQESCCHCAWACIAYASYVIEQKFNFEFSMEMVKVIYRVLPCLIKMVKSKNEPLHWDLDAILEYRINEIHPSIKCLKGTIWNIYYDGTVSVGSDACKYLSLVNKYAPRIIKSLSNPNVLQLVYQISMCTGSIEVIANKIAISL</sequence>
<dbReference type="VEuPathDB" id="PiroplasmaDB:BmR1_04g07360"/>
<dbReference type="GeneID" id="24426115"/>
<accession>I7J917</accession>
<reference evidence="1 2" key="1">
    <citation type="journal article" date="2012" name="Nucleic Acids Res.">
        <title>Sequencing of the smallest Apicomplexan genome from the human pathogen Babesia microti.</title>
        <authorList>
            <person name="Cornillot E."/>
            <person name="Hadj-Kaddour K."/>
            <person name="Dassouli A."/>
            <person name="Noel B."/>
            <person name="Ranwez V."/>
            <person name="Vacherie B."/>
            <person name="Augagneur Y."/>
            <person name="Bres V."/>
            <person name="Duclos A."/>
            <person name="Randazzo S."/>
            <person name="Carcy B."/>
            <person name="Debierre-Grockiego F."/>
            <person name="Delbecq S."/>
            <person name="Moubri-Menage K."/>
            <person name="Shams-Eldin H."/>
            <person name="Usmani-Brown S."/>
            <person name="Bringaud F."/>
            <person name="Wincker P."/>
            <person name="Vivares C.P."/>
            <person name="Schwarz R.T."/>
            <person name="Schetters T.P."/>
            <person name="Krause P.J."/>
            <person name="Gorenflot A."/>
            <person name="Berry V."/>
            <person name="Barbe V."/>
            <person name="Ben Mamoun C."/>
        </authorList>
    </citation>
    <scope>NUCLEOTIDE SEQUENCE [LARGE SCALE GENOMIC DNA]</scope>
    <source>
        <strain evidence="1 2">RI</strain>
    </source>
</reference>
<reference evidence="1 2" key="2">
    <citation type="journal article" date="2013" name="PLoS ONE">
        <title>Whole genome mapping and re-organization of the nuclear and mitochondrial genomes of Babesia microti isolates.</title>
        <authorList>
            <person name="Cornillot E."/>
            <person name="Dassouli A."/>
            <person name="Garg A."/>
            <person name="Pachikara N."/>
            <person name="Randazzo S."/>
            <person name="Depoix D."/>
            <person name="Carcy B."/>
            <person name="Delbecq S."/>
            <person name="Frutos R."/>
            <person name="Silva J.C."/>
            <person name="Sutton R."/>
            <person name="Krause P.J."/>
            <person name="Mamoun C.B."/>
        </authorList>
    </citation>
    <scope>NUCLEOTIDE SEQUENCE [LARGE SCALE GENOMIC DNA]</scope>
    <source>
        <strain evidence="1 2">RI</strain>
    </source>
</reference>